<feature type="binding site" evidence="3">
    <location>
        <position position="218"/>
    </location>
    <ligand>
        <name>Zn(2+)</name>
        <dbReference type="ChEBI" id="CHEBI:29105"/>
    </ligand>
</feature>
<dbReference type="PANTHER" id="PTHR11103:SF18">
    <property type="entry name" value="SLR1189 PROTEIN"/>
    <property type="match status" value="1"/>
</dbReference>
<dbReference type="RefSeq" id="WP_092638889.1">
    <property type="nucleotide sequence ID" value="NZ_FNID01000009.1"/>
</dbReference>
<gene>
    <name evidence="5" type="ORF">SAMN05192585_10915</name>
</gene>
<evidence type="ECO:0000259" key="4">
    <source>
        <dbReference type="PROSITE" id="PS50970"/>
    </source>
</evidence>
<dbReference type="PANTHER" id="PTHR11103">
    <property type="entry name" value="SLR1189 PROTEIN"/>
    <property type="match status" value="1"/>
</dbReference>
<feature type="binding site" evidence="3">
    <location>
        <position position="290"/>
    </location>
    <ligand>
        <name>Zn(2+)</name>
        <dbReference type="ChEBI" id="CHEBI:29105"/>
    </ligand>
</feature>
<keyword evidence="6" id="KW-1185">Reference proteome</keyword>
<reference evidence="5 6" key="1">
    <citation type="submission" date="2016-10" db="EMBL/GenBank/DDBJ databases">
        <authorList>
            <person name="de Groot N.N."/>
        </authorList>
    </citation>
    <scope>NUCLEOTIDE SEQUENCE [LARGE SCALE GENOMIC DNA]</scope>
    <source>
        <strain evidence="5 6">CGMCC 1.5012</strain>
    </source>
</reference>
<dbReference type="PROSITE" id="PS50970">
    <property type="entry name" value="HCY"/>
    <property type="match status" value="1"/>
</dbReference>
<dbReference type="GO" id="GO:0046872">
    <property type="term" value="F:metal ion binding"/>
    <property type="evidence" value="ECO:0007669"/>
    <property type="project" value="UniProtKB-KW"/>
</dbReference>
<sequence>MSFLTCYEQRPTLLMEGALGERLKREYHLKPDENAALAGILYQQGGRQALLELWSQYIACARQYNLPFIATTPTRRANKARTAQGGFDESIILDNTAFLKEIRDRSGIEMYVGGLMGCKGDAYKATEVLQPDEAFTFHSWQAGLFLQAGADFLFAGIMPALPEAIGMAKAMEQTRLPYIISFMLRENGRLIDGTTIHDAVAAIDGSVAQKPVCYMANCVHPNILYKALSRDFNRTALVRERFHGIQANTADLPPEALDNAAELKTSDCIELAQSIRKLSELIDLKIIGGCCGTDDTHIRRIAQEFASPKQVVCSSTP</sequence>
<feature type="binding site" evidence="3">
    <location>
        <position position="291"/>
    </location>
    <ligand>
        <name>Zn(2+)</name>
        <dbReference type="ChEBI" id="CHEBI:29105"/>
    </ligand>
</feature>
<feature type="domain" description="Hcy-binding" evidence="4">
    <location>
        <begin position="1"/>
        <end position="305"/>
    </location>
</feature>
<evidence type="ECO:0000313" key="5">
    <source>
        <dbReference type="EMBL" id="SDM99048.1"/>
    </source>
</evidence>
<evidence type="ECO:0000256" key="1">
    <source>
        <dbReference type="ARBA" id="ARBA00022603"/>
    </source>
</evidence>
<dbReference type="STRING" id="258515.SAMN05192585_10915"/>
<comment type="cofactor">
    <cofactor evidence="3">
        <name>Zn(2+)</name>
        <dbReference type="ChEBI" id="CHEBI:29105"/>
    </cofactor>
</comment>
<dbReference type="AlphaFoldDB" id="A0A1G9XQK9"/>
<dbReference type="InterPro" id="IPR003726">
    <property type="entry name" value="HCY_dom"/>
</dbReference>
<dbReference type="InterPro" id="IPR036589">
    <property type="entry name" value="HCY_dom_sf"/>
</dbReference>
<keyword evidence="1 3" id="KW-0489">Methyltransferase</keyword>
<keyword evidence="3" id="KW-0862">Zinc</keyword>
<name>A0A1G9XQK9_9FIRM</name>
<dbReference type="GO" id="GO:0032259">
    <property type="term" value="P:methylation"/>
    <property type="evidence" value="ECO:0007669"/>
    <property type="project" value="UniProtKB-KW"/>
</dbReference>
<organism evidence="5 6">
    <name type="scientific">Acetanaerobacterium elongatum</name>
    <dbReference type="NCBI Taxonomy" id="258515"/>
    <lineage>
        <taxon>Bacteria</taxon>
        <taxon>Bacillati</taxon>
        <taxon>Bacillota</taxon>
        <taxon>Clostridia</taxon>
        <taxon>Eubacteriales</taxon>
        <taxon>Oscillospiraceae</taxon>
        <taxon>Acetanaerobacterium</taxon>
    </lineage>
</organism>
<dbReference type="GO" id="GO:0008168">
    <property type="term" value="F:methyltransferase activity"/>
    <property type="evidence" value="ECO:0007669"/>
    <property type="project" value="UniProtKB-UniRule"/>
</dbReference>
<proteinExistence type="predicted"/>
<protein>
    <submittedName>
        <fullName evidence="5">Homocysteine S-methyltransferase</fullName>
    </submittedName>
</protein>
<dbReference type="Pfam" id="PF02574">
    <property type="entry name" value="S-methyl_trans"/>
    <property type="match status" value="1"/>
</dbReference>
<evidence type="ECO:0000256" key="2">
    <source>
        <dbReference type="ARBA" id="ARBA00022679"/>
    </source>
</evidence>
<dbReference type="EMBL" id="FNID01000009">
    <property type="protein sequence ID" value="SDM99048.1"/>
    <property type="molecule type" value="Genomic_DNA"/>
</dbReference>
<keyword evidence="3" id="KW-0479">Metal-binding</keyword>
<dbReference type="Proteomes" id="UP000199182">
    <property type="component" value="Unassembled WGS sequence"/>
</dbReference>
<evidence type="ECO:0000256" key="3">
    <source>
        <dbReference type="PROSITE-ProRule" id="PRU00333"/>
    </source>
</evidence>
<dbReference type="Gene3D" id="3.20.20.330">
    <property type="entry name" value="Homocysteine-binding-like domain"/>
    <property type="match status" value="1"/>
</dbReference>
<keyword evidence="2 3" id="KW-0808">Transferase</keyword>
<dbReference type="OrthoDB" id="9803687at2"/>
<accession>A0A1G9XQK9</accession>
<dbReference type="SUPFAM" id="SSF82282">
    <property type="entry name" value="Homocysteine S-methyltransferase"/>
    <property type="match status" value="1"/>
</dbReference>
<evidence type="ECO:0000313" key="6">
    <source>
        <dbReference type="Proteomes" id="UP000199182"/>
    </source>
</evidence>